<dbReference type="NCBIfam" id="TIGR01994">
    <property type="entry name" value="SUF_scaf_2"/>
    <property type="match status" value="1"/>
</dbReference>
<accession>A0ABS8I1J7</accession>
<feature type="domain" description="NIF system FeS cluster assembly NifU N-terminal" evidence="1">
    <location>
        <begin position="7"/>
        <end position="126"/>
    </location>
</feature>
<dbReference type="CDD" id="cd06664">
    <property type="entry name" value="IscU_like"/>
    <property type="match status" value="1"/>
</dbReference>
<dbReference type="RefSeq" id="WP_229537516.1">
    <property type="nucleotide sequence ID" value="NZ_JAJHJB010000088.1"/>
</dbReference>
<name>A0ABS8I1J7_9FIRM</name>
<dbReference type="PANTHER" id="PTHR10093">
    <property type="entry name" value="IRON-SULFUR CLUSTER ASSEMBLY ENZYME NIFU HOMOLOG"/>
    <property type="match status" value="1"/>
</dbReference>
<protein>
    <submittedName>
        <fullName evidence="2">SUF system NifU family Fe-S cluster assembly protein</fullName>
    </submittedName>
</protein>
<dbReference type="Proteomes" id="UP001165492">
    <property type="component" value="Unassembled WGS sequence"/>
</dbReference>
<dbReference type="InterPro" id="IPR002871">
    <property type="entry name" value="NIF_FeS_clus_asmbl_NifU_N"/>
</dbReference>
<sequence>MDLSEIYTEIIAEHNKSKRNKKQMENPTVILKGRNPSCGDEIELALKVEKNIIQDASFTGVGCAISQASTSMMIDLIRGQTIEKAQLLIDTFLGMIKREITEEDQLEILDEAIALQNISNMPARVKCAVLSWHTLESAITAEEGKTSESSQSSH</sequence>
<dbReference type="SUPFAM" id="SSF82649">
    <property type="entry name" value="SufE/NifU"/>
    <property type="match status" value="1"/>
</dbReference>
<evidence type="ECO:0000313" key="3">
    <source>
        <dbReference type="Proteomes" id="UP001165492"/>
    </source>
</evidence>
<keyword evidence="3" id="KW-1185">Reference proteome</keyword>
<dbReference type="Pfam" id="PF01592">
    <property type="entry name" value="NifU_N"/>
    <property type="match status" value="1"/>
</dbReference>
<reference evidence="2" key="1">
    <citation type="submission" date="2021-11" db="EMBL/GenBank/DDBJ databases">
        <title>Description of a new species Pelosinus isolated from the bottom sediments of Lake Baikal.</title>
        <authorList>
            <person name="Zakharyuk A."/>
        </authorList>
    </citation>
    <scope>NUCLEOTIDE SEQUENCE</scope>
    <source>
        <strain evidence="2">Bkl1</strain>
    </source>
</reference>
<dbReference type="EMBL" id="JAJHJB010000088">
    <property type="protein sequence ID" value="MCC5468653.1"/>
    <property type="molecule type" value="Genomic_DNA"/>
</dbReference>
<proteinExistence type="predicted"/>
<evidence type="ECO:0000259" key="1">
    <source>
        <dbReference type="Pfam" id="PF01592"/>
    </source>
</evidence>
<dbReference type="Gene3D" id="3.90.1010.10">
    <property type="match status" value="1"/>
</dbReference>
<organism evidence="2 3">
    <name type="scientific">Pelosinus baikalensis</name>
    <dbReference type="NCBI Taxonomy" id="2892015"/>
    <lineage>
        <taxon>Bacteria</taxon>
        <taxon>Bacillati</taxon>
        <taxon>Bacillota</taxon>
        <taxon>Negativicutes</taxon>
        <taxon>Selenomonadales</taxon>
        <taxon>Sporomusaceae</taxon>
        <taxon>Pelosinus</taxon>
    </lineage>
</organism>
<evidence type="ECO:0000313" key="2">
    <source>
        <dbReference type="EMBL" id="MCC5468653.1"/>
    </source>
</evidence>
<gene>
    <name evidence="2" type="ORF">LMF89_25285</name>
</gene>
<comment type="caution">
    <text evidence="2">The sequence shown here is derived from an EMBL/GenBank/DDBJ whole genome shotgun (WGS) entry which is preliminary data.</text>
</comment>